<dbReference type="EMBL" id="PIPF01000003">
    <property type="protein sequence ID" value="RWU84784.1"/>
    <property type="molecule type" value="Genomic_DNA"/>
</dbReference>
<reference evidence="3 5" key="1">
    <citation type="journal article" date="2009" name="Int. J. Syst. Evol. Microbiol.">
        <title>Janibacter hoylei sp. nov., Bacillus isronensis sp. nov. and Bacillus aryabhattai sp. nov., isolated from cryotubes used for collecting air from the upper atmosphere.</title>
        <authorList>
            <person name="Shivaji S."/>
            <person name="Chaturvedi P."/>
            <person name="Begum Z."/>
            <person name="Pindi P.K."/>
            <person name="Manorama R."/>
            <person name="Padmanaban D.A."/>
            <person name="Shouche Y.S."/>
            <person name="Pawar S."/>
            <person name="Vaishampayan P."/>
            <person name="Dutt C.B."/>
            <person name="Datta G.N."/>
            <person name="Manchanda R.K."/>
            <person name="Rao U.R."/>
            <person name="Bhargava P.M."/>
            <person name="Narlikar J.V."/>
        </authorList>
    </citation>
    <scope>NUCLEOTIDE SEQUENCE [LARGE SCALE GENOMIC DNA]</scope>
    <source>
        <strain evidence="3 5">PVAS-1</strain>
    </source>
</reference>
<keyword evidence="1" id="KW-0472">Membrane</keyword>
<comment type="caution">
    <text evidence="2">The sequence shown here is derived from an EMBL/GenBank/DDBJ whole genome shotgun (WGS) entry which is preliminary data.</text>
</comment>
<dbReference type="STRING" id="1210046.B277_00740"/>
<gene>
    <name evidence="2" type="ORF">B277_00740</name>
    <name evidence="3" type="ORF">CWN80_04225</name>
</gene>
<dbReference type="EMBL" id="ALWX01000003">
    <property type="protein sequence ID" value="EKA62700.1"/>
    <property type="molecule type" value="Genomic_DNA"/>
</dbReference>
<reference evidence="2 4" key="2">
    <citation type="journal article" date="2012" name="J. Bacteriol.">
        <title>Genome Sequence of Janibacter hoylei MTCC8307, Isolated from the Stratospheric Air.</title>
        <authorList>
            <person name="Pawar S.P."/>
            <person name="Dhotre D.P."/>
            <person name="Shetty S.A."/>
            <person name="Chowdhury S.P."/>
            <person name="Chaudhari B.L."/>
            <person name="Shouche Y.S."/>
        </authorList>
    </citation>
    <scope>NUCLEOTIDE SEQUENCE [LARGE SCALE GENOMIC DNA]</scope>
    <source>
        <strain evidence="2 4">PVAS-1</strain>
    </source>
</reference>
<dbReference type="Proteomes" id="UP000004474">
    <property type="component" value="Unassembled WGS sequence"/>
</dbReference>
<dbReference type="RefSeq" id="WP_007924003.1">
    <property type="nucleotide sequence ID" value="NZ_ALWX01000003.1"/>
</dbReference>
<proteinExistence type="predicted"/>
<keyword evidence="1" id="KW-1133">Transmembrane helix</keyword>
<accession>K1E1E7</accession>
<dbReference type="Gene3D" id="2.130.10.10">
    <property type="entry name" value="YVTN repeat-like/Quinoprotein amine dehydrogenase"/>
    <property type="match status" value="1"/>
</dbReference>
<dbReference type="PATRIC" id="fig|1210046.3.peg.148"/>
<reference evidence="3" key="3">
    <citation type="submission" date="2017-11" db="EMBL/GenBank/DDBJ databases">
        <authorList>
            <person name="Seuylemezian A."/>
            <person name="Cooper K."/>
            <person name="Vaishampayan P."/>
        </authorList>
    </citation>
    <scope>NUCLEOTIDE SEQUENCE</scope>
    <source>
        <strain evidence="3">PVAS-1</strain>
    </source>
</reference>
<evidence type="ECO:0000313" key="5">
    <source>
        <dbReference type="Proteomes" id="UP000288711"/>
    </source>
</evidence>
<keyword evidence="1" id="KW-0812">Transmembrane</keyword>
<evidence type="ECO:0000313" key="3">
    <source>
        <dbReference type="EMBL" id="RWU84784.1"/>
    </source>
</evidence>
<sequence length="461" mass="49095">MSAPHDLSPQPSRAVPRALKVVGVLALVGMFAAGVVSFLPGGLGALSGRLDPPEVSGNIVWDSEDLSVQLGPDGWVTHPGGGGDYVARNVHTGESWTIGELDSQMSISQDGVVVQPGDAKVLVQREGSTSSRTTKEIADELGEDDLWGGEDVQTVAFGEEQVVVTTCVAPSPSRLTEEVEGGKAVLAGLSLEDASIDWVKDVGIECGPDARPLSKPRTLPAQQYALLVPSEEHLLVIDVATGEVVLERSGRPRSDIVISGDKALVNESDDDVVGWRSLRTGKELARVECPWASPGRPDEITQQLSPEVTPFVTCRDRVHVVEDDDFVEIDAPPLATGEELPDGQQVAHGRHLLQRDGDQVTLRDGLQDQEIGVLDVPDGMKLGAFGPVGRLITFTEFDTGGERPRGAYRAFDTRTGEMVVTTNGVMRAGADTSPDGVILVEADDEDIEGTRLWVAAPKGMR</sequence>
<dbReference type="Proteomes" id="UP000288711">
    <property type="component" value="Unassembled WGS sequence"/>
</dbReference>
<dbReference type="InterPro" id="IPR011044">
    <property type="entry name" value="Quino_amine_DH_bsu"/>
</dbReference>
<keyword evidence="5" id="KW-1185">Reference proteome</keyword>
<dbReference type="SUPFAM" id="SSF50969">
    <property type="entry name" value="YVTN repeat-like/Quinoprotein amine dehydrogenase"/>
    <property type="match status" value="1"/>
</dbReference>
<name>K1E1E7_9MICO</name>
<dbReference type="OrthoDB" id="4847617at2"/>
<dbReference type="InterPro" id="IPR015943">
    <property type="entry name" value="WD40/YVTN_repeat-like_dom_sf"/>
</dbReference>
<feature type="transmembrane region" description="Helical" evidence="1">
    <location>
        <begin position="21"/>
        <end position="43"/>
    </location>
</feature>
<evidence type="ECO:0000313" key="4">
    <source>
        <dbReference type="Proteomes" id="UP000004474"/>
    </source>
</evidence>
<protein>
    <submittedName>
        <fullName evidence="2">Uncharacterized protein</fullName>
    </submittedName>
</protein>
<organism evidence="2 4">
    <name type="scientific">Janibacter hoylei PVAS-1</name>
    <dbReference type="NCBI Taxonomy" id="1210046"/>
    <lineage>
        <taxon>Bacteria</taxon>
        <taxon>Bacillati</taxon>
        <taxon>Actinomycetota</taxon>
        <taxon>Actinomycetes</taxon>
        <taxon>Micrococcales</taxon>
        <taxon>Intrasporangiaceae</taxon>
        <taxon>Janibacter</taxon>
    </lineage>
</organism>
<dbReference type="eggNOG" id="ENOG5033YSZ">
    <property type="taxonomic scope" value="Bacteria"/>
</dbReference>
<dbReference type="AlphaFoldDB" id="K1E1E7"/>
<evidence type="ECO:0000256" key="1">
    <source>
        <dbReference type="SAM" id="Phobius"/>
    </source>
</evidence>
<evidence type="ECO:0000313" key="2">
    <source>
        <dbReference type="EMBL" id="EKA62700.1"/>
    </source>
</evidence>